<dbReference type="NCBIfam" id="TIGR02607">
    <property type="entry name" value="antidote_HigA"/>
    <property type="match status" value="1"/>
</dbReference>
<organism evidence="3 4">
    <name type="scientific">Rhodanobacter glycinis</name>
    <dbReference type="NCBI Taxonomy" id="582702"/>
    <lineage>
        <taxon>Bacteria</taxon>
        <taxon>Pseudomonadati</taxon>
        <taxon>Pseudomonadota</taxon>
        <taxon>Gammaproteobacteria</taxon>
        <taxon>Lysobacterales</taxon>
        <taxon>Rhodanobacteraceae</taxon>
        <taxon>Rhodanobacter</taxon>
    </lineage>
</organism>
<dbReference type="PROSITE" id="PS50943">
    <property type="entry name" value="HTH_CROC1"/>
    <property type="match status" value="1"/>
</dbReference>
<dbReference type="PANTHER" id="PTHR36924">
    <property type="entry name" value="ANTITOXIN HIGA-1"/>
    <property type="match status" value="1"/>
</dbReference>
<keyword evidence="1" id="KW-0238">DNA-binding</keyword>
<dbReference type="Proteomes" id="UP000198725">
    <property type="component" value="Unassembled WGS sequence"/>
</dbReference>
<dbReference type="EMBL" id="FOSR01000003">
    <property type="protein sequence ID" value="SFK50374.1"/>
    <property type="molecule type" value="Genomic_DNA"/>
</dbReference>
<evidence type="ECO:0000313" key="3">
    <source>
        <dbReference type="EMBL" id="SFK50374.1"/>
    </source>
</evidence>
<dbReference type="PANTHER" id="PTHR36924:SF1">
    <property type="entry name" value="ANTITOXIN HIGA-1"/>
    <property type="match status" value="1"/>
</dbReference>
<proteinExistence type="predicted"/>
<keyword evidence="4" id="KW-1185">Reference proteome</keyword>
<gene>
    <name evidence="3" type="ORF">SAMN05192579_103229</name>
</gene>
<feature type="domain" description="HTH cro/C1-type" evidence="2">
    <location>
        <begin position="19"/>
        <end position="73"/>
    </location>
</feature>
<evidence type="ECO:0000259" key="2">
    <source>
        <dbReference type="PROSITE" id="PS50943"/>
    </source>
</evidence>
<dbReference type="InterPro" id="IPR013430">
    <property type="entry name" value="Toxin_antidote_HigA"/>
</dbReference>
<dbReference type="InterPro" id="IPR001387">
    <property type="entry name" value="Cro/C1-type_HTH"/>
</dbReference>
<sequence>MSIPATKNGMPPIHPGELLEEILSDLGMSQAAFARVVGVSPMRISHVVRGERPVTAELALRFGRAFGQTPQMWLNWQTDYDLKIAEREIKDSLRKVQRLAA</sequence>
<dbReference type="CDD" id="cd00093">
    <property type="entry name" value="HTH_XRE"/>
    <property type="match status" value="1"/>
</dbReference>
<dbReference type="Gene3D" id="1.10.260.40">
    <property type="entry name" value="lambda repressor-like DNA-binding domains"/>
    <property type="match status" value="1"/>
</dbReference>
<dbReference type="InterPro" id="IPR010982">
    <property type="entry name" value="Lambda_DNA-bd_dom_sf"/>
</dbReference>
<dbReference type="SUPFAM" id="SSF47413">
    <property type="entry name" value="lambda repressor-like DNA-binding domains"/>
    <property type="match status" value="1"/>
</dbReference>
<dbReference type="SMART" id="SM00530">
    <property type="entry name" value="HTH_XRE"/>
    <property type="match status" value="1"/>
</dbReference>
<protein>
    <submittedName>
        <fullName evidence="3">Addiction module antidote protein, HigA family</fullName>
    </submittedName>
</protein>
<dbReference type="AlphaFoldDB" id="A0A1I4A1Y0"/>
<accession>A0A1I4A1Y0</accession>
<dbReference type="GO" id="GO:0003677">
    <property type="term" value="F:DNA binding"/>
    <property type="evidence" value="ECO:0007669"/>
    <property type="project" value="UniProtKB-KW"/>
</dbReference>
<reference evidence="4" key="1">
    <citation type="submission" date="2016-10" db="EMBL/GenBank/DDBJ databases">
        <authorList>
            <person name="Varghese N."/>
            <person name="Submissions S."/>
        </authorList>
    </citation>
    <scope>NUCLEOTIDE SEQUENCE [LARGE SCALE GENOMIC DNA]</scope>
    <source>
        <strain evidence="4">MO64</strain>
    </source>
</reference>
<name>A0A1I4A1Y0_9GAMM</name>
<evidence type="ECO:0000256" key="1">
    <source>
        <dbReference type="ARBA" id="ARBA00023125"/>
    </source>
</evidence>
<evidence type="ECO:0000313" key="4">
    <source>
        <dbReference type="Proteomes" id="UP000198725"/>
    </source>
</evidence>
<dbReference type="RefSeq" id="WP_092702148.1">
    <property type="nucleotide sequence ID" value="NZ_FOSR01000003.1"/>
</dbReference>
<dbReference type="Pfam" id="PF01381">
    <property type="entry name" value="HTH_3"/>
    <property type="match status" value="1"/>
</dbReference>